<evidence type="ECO:0000313" key="2">
    <source>
        <dbReference type="EMBL" id="CAA2976585.1"/>
    </source>
</evidence>
<accession>A0A8S0RCB9</accession>
<keyword evidence="3" id="KW-1185">Reference proteome</keyword>
<gene>
    <name evidence="2" type="ORF">OLEA9_A057238</name>
</gene>
<dbReference type="EMBL" id="CACTIH010002481">
    <property type="protein sequence ID" value="CAA2976585.1"/>
    <property type="molecule type" value="Genomic_DNA"/>
</dbReference>
<comment type="caution">
    <text evidence="2">The sequence shown here is derived from an EMBL/GenBank/DDBJ whole genome shotgun (WGS) entry which is preliminary data.</text>
</comment>
<sequence>MKNYFKTGASPKENRGCDRWSSKIAAKKAAVLFSHCDIEQADLPEGFFTAKELKVTDSGWLAAMAACHNKEMHAKNGNTTPYSRDSGIDEMLNKSAEEDRQTSRRKPRQKTNNTCPLVLSSDPLENNPLDFKASGSKQFKDNIDRVGKELGRCVLDPEGLFTETSEEKFSSIMSQSQVQKTSKSDKFKQYLSSLTSGDKSVQDYDRLIAFWASDALTSQEASLVDAMMDVLSPSVKSTFLKEIKRVSSEEELVVFNNSWVHSFAVLSLQCMHGLKENNKDMFLTLKSSAGMIVSTAEGLSSCLQTTQGSIKTILKETKATTNDLNTATKDLIIELSKIHSLARPQLLSKPGPSRERTGSAASSSKSATVVK</sequence>
<proteinExistence type="predicted"/>
<feature type="region of interest" description="Disordered" evidence="1">
    <location>
        <begin position="94"/>
        <end position="120"/>
    </location>
</feature>
<evidence type="ECO:0000313" key="3">
    <source>
        <dbReference type="Proteomes" id="UP000594638"/>
    </source>
</evidence>
<reference evidence="2 3" key="1">
    <citation type="submission" date="2019-12" db="EMBL/GenBank/DDBJ databases">
        <authorList>
            <person name="Alioto T."/>
            <person name="Alioto T."/>
            <person name="Gomez Garrido J."/>
        </authorList>
    </citation>
    <scope>NUCLEOTIDE SEQUENCE [LARGE SCALE GENOMIC DNA]</scope>
</reference>
<dbReference type="AlphaFoldDB" id="A0A8S0RCB9"/>
<dbReference type="Gramene" id="OE9A057238T1">
    <property type="protein sequence ID" value="OE9A057238C1"/>
    <property type="gene ID" value="OE9A057238"/>
</dbReference>
<feature type="non-terminal residue" evidence="2">
    <location>
        <position position="1"/>
    </location>
</feature>
<dbReference type="Proteomes" id="UP000594638">
    <property type="component" value="Unassembled WGS sequence"/>
</dbReference>
<evidence type="ECO:0000256" key="1">
    <source>
        <dbReference type="SAM" id="MobiDB-lite"/>
    </source>
</evidence>
<feature type="region of interest" description="Disordered" evidence="1">
    <location>
        <begin position="344"/>
        <end position="371"/>
    </location>
</feature>
<protein>
    <submittedName>
        <fullName evidence="2">Uncharacterized protein</fullName>
    </submittedName>
</protein>
<organism evidence="2 3">
    <name type="scientific">Olea europaea subsp. europaea</name>
    <dbReference type="NCBI Taxonomy" id="158383"/>
    <lineage>
        <taxon>Eukaryota</taxon>
        <taxon>Viridiplantae</taxon>
        <taxon>Streptophyta</taxon>
        <taxon>Embryophyta</taxon>
        <taxon>Tracheophyta</taxon>
        <taxon>Spermatophyta</taxon>
        <taxon>Magnoliopsida</taxon>
        <taxon>eudicotyledons</taxon>
        <taxon>Gunneridae</taxon>
        <taxon>Pentapetalae</taxon>
        <taxon>asterids</taxon>
        <taxon>lamiids</taxon>
        <taxon>Lamiales</taxon>
        <taxon>Oleaceae</taxon>
        <taxon>Oleeae</taxon>
        <taxon>Olea</taxon>
    </lineage>
</organism>
<feature type="compositionally biased region" description="Low complexity" evidence="1">
    <location>
        <begin position="359"/>
        <end position="371"/>
    </location>
</feature>
<name>A0A8S0RCB9_OLEEU</name>